<gene>
    <name evidence="2" type="ORF">METZ01_LOCUS143552</name>
</gene>
<dbReference type="SUPFAM" id="SSF54534">
    <property type="entry name" value="FKBP-like"/>
    <property type="match status" value="2"/>
</dbReference>
<dbReference type="EMBL" id="UINC01021989">
    <property type="protein sequence ID" value="SVA90698.1"/>
    <property type="molecule type" value="Genomic_DNA"/>
</dbReference>
<dbReference type="InterPro" id="IPR046357">
    <property type="entry name" value="PPIase_dom_sf"/>
</dbReference>
<dbReference type="AlphaFoldDB" id="A0A381ZMZ4"/>
<protein>
    <recommendedName>
        <fullName evidence="1">PpiC domain-containing protein</fullName>
    </recommendedName>
</protein>
<dbReference type="Gene3D" id="1.10.4030.10">
    <property type="entry name" value="Porin chaperone SurA, peptide-binding domain"/>
    <property type="match status" value="1"/>
</dbReference>
<feature type="non-terminal residue" evidence="2">
    <location>
        <position position="455"/>
    </location>
</feature>
<feature type="domain" description="PpiC" evidence="1">
    <location>
        <begin position="252"/>
        <end position="346"/>
    </location>
</feature>
<dbReference type="InterPro" id="IPR027304">
    <property type="entry name" value="Trigger_fact/SurA_dom_sf"/>
</dbReference>
<dbReference type="PANTHER" id="PTHR47245:SF2">
    <property type="entry name" value="PEPTIDYL-PROLYL CIS-TRANS ISOMERASE HP_0175-RELATED"/>
    <property type="match status" value="1"/>
</dbReference>
<proteinExistence type="predicted"/>
<evidence type="ECO:0000313" key="2">
    <source>
        <dbReference type="EMBL" id="SVA90698.1"/>
    </source>
</evidence>
<dbReference type="GO" id="GO:0003755">
    <property type="term" value="F:peptidyl-prolyl cis-trans isomerase activity"/>
    <property type="evidence" value="ECO:0007669"/>
    <property type="project" value="InterPro"/>
</dbReference>
<accession>A0A381ZMZ4</accession>
<reference evidence="2" key="1">
    <citation type="submission" date="2018-05" db="EMBL/GenBank/DDBJ databases">
        <authorList>
            <person name="Lanie J.A."/>
            <person name="Ng W.-L."/>
            <person name="Kazmierczak K.M."/>
            <person name="Andrzejewski T.M."/>
            <person name="Davidsen T.M."/>
            <person name="Wayne K.J."/>
            <person name="Tettelin H."/>
            <person name="Glass J.I."/>
            <person name="Rusch D."/>
            <person name="Podicherti R."/>
            <person name="Tsui H.-C.T."/>
            <person name="Winkler M.E."/>
        </authorList>
    </citation>
    <scope>NUCLEOTIDE SEQUENCE</scope>
</reference>
<dbReference type="Pfam" id="PF13624">
    <property type="entry name" value="SurA_N_3"/>
    <property type="match status" value="1"/>
</dbReference>
<name>A0A381ZMZ4_9ZZZZ</name>
<dbReference type="InterPro" id="IPR000297">
    <property type="entry name" value="PPIase_PpiC"/>
</dbReference>
<dbReference type="SUPFAM" id="SSF109998">
    <property type="entry name" value="Triger factor/SurA peptide-binding domain-like"/>
    <property type="match status" value="1"/>
</dbReference>
<dbReference type="InterPro" id="IPR050245">
    <property type="entry name" value="PrsA_foldase"/>
</dbReference>
<dbReference type="PROSITE" id="PS50198">
    <property type="entry name" value="PPIC_PPIASE_2"/>
    <property type="match status" value="1"/>
</dbReference>
<dbReference type="PANTHER" id="PTHR47245">
    <property type="entry name" value="PEPTIDYLPROLYL ISOMERASE"/>
    <property type="match status" value="1"/>
</dbReference>
<organism evidence="2">
    <name type="scientific">marine metagenome</name>
    <dbReference type="NCBI Taxonomy" id="408172"/>
    <lineage>
        <taxon>unclassified sequences</taxon>
        <taxon>metagenomes</taxon>
        <taxon>ecological metagenomes</taxon>
    </lineage>
</organism>
<sequence length="455" mass="51838">MGMMNTMRTRMHVILWILLILFIGSMTVGGLVGGADIVNQLFGRVDASKAIAVVNGEAISPDLFYHQLEHNLEQTRIQGIELDDRALNFERDRIINQLIETSLINQEIEKRDIKVTDQEIYFELVNNPPQELRTIPDFLTNDVFDEAKYKLALQNPQGDEWRPIENYVRQSLPRQKLFNQIRAGVHISESDVRNEYILQNVEYTVSALVIRTSRFNQPEFNPTEDDMENYFFLNPDEFHQDQQRVLSYVEWVKSPSDEDTLLAKETAQDILSRLKAGDDFAELANEFSEDPGNSTPEGTGRGGNLGWFGKGQMVAPFEEAAFSAQPGDIVGPVETDFGIHVIQVKDRRIENEEEQVLASHILLKIDMGPTTREKIKNAATQFSFDVEDYGFDQAVERNSNELRKMQPLTEQSMFIPPFGYFPEPAKFAFANKLGSVSDVIESDQSFTVLRLDSIL</sequence>
<evidence type="ECO:0000259" key="1">
    <source>
        <dbReference type="PROSITE" id="PS50198"/>
    </source>
</evidence>
<dbReference type="Gene3D" id="3.10.50.40">
    <property type="match status" value="2"/>
</dbReference>
<dbReference type="Pfam" id="PF13616">
    <property type="entry name" value="Rotamase_3"/>
    <property type="match status" value="1"/>
</dbReference>